<accession>A0ABV5WMI3</accession>
<dbReference type="EMBL" id="JBHMAF010000196">
    <property type="protein sequence ID" value="MFB9761653.1"/>
    <property type="molecule type" value="Genomic_DNA"/>
</dbReference>
<gene>
    <name evidence="2" type="ORF">ACFFMS_25790</name>
</gene>
<protein>
    <submittedName>
        <fullName evidence="2">Uncharacterized protein</fullName>
    </submittedName>
</protein>
<comment type="caution">
    <text evidence="2">The sequence shown here is derived from an EMBL/GenBank/DDBJ whole genome shotgun (WGS) entry which is preliminary data.</text>
</comment>
<evidence type="ECO:0000313" key="3">
    <source>
        <dbReference type="Proteomes" id="UP001589609"/>
    </source>
</evidence>
<keyword evidence="1" id="KW-1133">Transmembrane helix</keyword>
<feature type="transmembrane region" description="Helical" evidence="1">
    <location>
        <begin position="12"/>
        <end position="34"/>
    </location>
</feature>
<feature type="transmembrane region" description="Helical" evidence="1">
    <location>
        <begin position="54"/>
        <end position="74"/>
    </location>
</feature>
<evidence type="ECO:0000313" key="2">
    <source>
        <dbReference type="EMBL" id="MFB9761653.1"/>
    </source>
</evidence>
<name>A0ABV5WMI3_9BACI</name>
<proteinExistence type="predicted"/>
<reference evidence="2 3" key="1">
    <citation type="submission" date="2024-09" db="EMBL/GenBank/DDBJ databases">
        <authorList>
            <person name="Sun Q."/>
            <person name="Mori K."/>
        </authorList>
    </citation>
    <scope>NUCLEOTIDE SEQUENCE [LARGE SCALE GENOMIC DNA]</scope>
    <source>
        <strain evidence="2 3">JCM 11201</strain>
    </source>
</reference>
<sequence length="137" mass="15699">MNEDHGFLYRLYLAVTALLKLIFLFKRLFFFLYVIMGLEGCETVEFFIPDGSMYIAFVLLTTFFLCMASQFAATQTVHKQAALRQGSLCIVQQTDVCSNCNLVPSIYFKYKMTCSVHRQESAGEQDDEGPYLSMFFA</sequence>
<organism evidence="2 3">
    <name type="scientific">Ectobacillus funiculus</name>
    <dbReference type="NCBI Taxonomy" id="137993"/>
    <lineage>
        <taxon>Bacteria</taxon>
        <taxon>Bacillati</taxon>
        <taxon>Bacillota</taxon>
        <taxon>Bacilli</taxon>
        <taxon>Bacillales</taxon>
        <taxon>Bacillaceae</taxon>
        <taxon>Ectobacillus</taxon>
    </lineage>
</organism>
<evidence type="ECO:0000256" key="1">
    <source>
        <dbReference type="SAM" id="Phobius"/>
    </source>
</evidence>
<keyword evidence="1" id="KW-0472">Membrane</keyword>
<keyword evidence="1" id="KW-0812">Transmembrane</keyword>
<dbReference type="Proteomes" id="UP001589609">
    <property type="component" value="Unassembled WGS sequence"/>
</dbReference>
<keyword evidence="3" id="KW-1185">Reference proteome</keyword>